<keyword evidence="1" id="KW-0472">Membrane</keyword>
<name>A0A8J9YT22_BRALA</name>
<accession>A0A8J9YT22</accession>
<dbReference type="AlphaFoldDB" id="A0A8J9YT22"/>
<evidence type="ECO:0000313" key="2">
    <source>
        <dbReference type="EMBL" id="CAH1241209.1"/>
    </source>
</evidence>
<keyword evidence="1" id="KW-1133">Transmembrane helix</keyword>
<keyword evidence="1" id="KW-0812">Transmembrane</keyword>
<evidence type="ECO:0000256" key="1">
    <source>
        <dbReference type="SAM" id="Phobius"/>
    </source>
</evidence>
<dbReference type="EMBL" id="OV696697">
    <property type="protein sequence ID" value="CAH1241209.1"/>
    <property type="molecule type" value="Genomic_DNA"/>
</dbReference>
<dbReference type="Proteomes" id="UP000838412">
    <property type="component" value="Chromosome 12"/>
</dbReference>
<feature type="transmembrane region" description="Helical" evidence="1">
    <location>
        <begin position="30"/>
        <end position="52"/>
    </location>
</feature>
<evidence type="ECO:0000313" key="3">
    <source>
        <dbReference type="Proteomes" id="UP000838412"/>
    </source>
</evidence>
<sequence length="76" mass="8149">MSTTQSTTASPTSGWTWRVHVDGTVGAAEIAAIACTGFILLSFLATLLLDVLQTRKQTQVKKASVIAPGPRWYRDG</sequence>
<organism evidence="2 3">
    <name type="scientific">Branchiostoma lanceolatum</name>
    <name type="common">Common lancelet</name>
    <name type="synonym">Amphioxus lanceolatum</name>
    <dbReference type="NCBI Taxonomy" id="7740"/>
    <lineage>
        <taxon>Eukaryota</taxon>
        <taxon>Metazoa</taxon>
        <taxon>Chordata</taxon>
        <taxon>Cephalochordata</taxon>
        <taxon>Leptocardii</taxon>
        <taxon>Amphioxiformes</taxon>
        <taxon>Branchiostomatidae</taxon>
        <taxon>Branchiostoma</taxon>
    </lineage>
</organism>
<protein>
    <submittedName>
        <fullName evidence="2">Hypp6331 protein</fullName>
    </submittedName>
</protein>
<gene>
    <name evidence="2" type="primary">Hypp6331</name>
    <name evidence="2" type="ORF">BLAG_LOCUS4949</name>
</gene>
<reference evidence="2" key="1">
    <citation type="submission" date="2022-01" db="EMBL/GenBank/DDBJ databases">
        <authorList>
            <person name="Braso-Vives M."/>
        </authorList>
    </citation>
    <scope>NUCLEOTIDE SEQUENCE</scope>
</reference>
<keyword evidence="3" id="KW-1185">Reference proteome</keyword>
<proteinExistence type="predicted"/>